<dbReference type="AlphaFoldDB" id="D7FMD8"/>
<protein>
    <recommendedName>
        <fullName evidence="3">Importin N-terminal domain-containing protein</fullName>
    </recommendedName>
</protein>
<proteinExistence type="predicted"/>
<dbReference type="OrthoDB" id="543373at2759"/>
<accession>D7FMD8</accession>
<dbReference type="InterPro" id="IPR011989">
    <property type="entry name" value="ARM-like"/>
</dbReference>
<dbReference type="InterPro" id="IPR016024">
    <property type="entry name" value="ARM-type_fold"/>
</dbReference>
<dbReference type="Proteomes" id="UP000002630">
    <property type="component" value="Unassembled WGS sequence"/>
</dbReference>
<name>D7FMD8_ECTSI</name>
<dbReference type="EMBL" id="FN649760">
    <property type="protein sequence ID" value="CBJ34247.1"/>
    <property type="molecule type" value="Genomic_DNA"/>
</dbReference>
<gene>
    <name evidence="1" type="ORF">Esi_1679_0001</name>
</gene>
<evidence type="ECO:0008006" key="3">
    <source>
        <dbReference type="Google" id="ProtNLM"/>
    </source>
</evidence>
<keyword evidence="2" id="KW-1185">Reference proteome</keyword>
<organism evidence="1 2">
    <name type="scientific">Ectocarpus siliculosus</name>
    <name type="common">Brown alga</name>
    <name type="synonym">Conferva siliculosa</name>
    <dbReference type="NCBI Taxonomy" id="2880"/>
    <lineage>
        <taxon>Eukaryota</taxon>
        <taxon>Sar</taxon>
        <taxon>Stramenopiles</taxon>
        <taxon>Ochrophyta</taxon>
        <taxon>PX clade</taxon>
        <taxon>Phaeophyceae</taxon>
        <taxon>Ectocarpales</taxon>
        <taxon>Ectocarpaceae</taxon>
        <taxon>Ectocarpus</taxon>
    </lineage>
</organism>
<evidence type="ECO:0000313" key="2">
    <source>
        <dbReference type="Proteomes" id="UP000002630"/>
    </source>
</evidence>
<sequence length="115" mass="12635">MTSAAVSAGNPQQLEMLLAAFTNADNEARQRAEVAWEDLKQRLPDEVLENMCAILGRDDAEAGEAAGLRAMAAVLLRTLFDARSDVWFRVQERTQKAGGTGWFQDVIFPPGVDVR</sequence>
<dbReference type="InParanoid" id="D7FMD8"/>
<dbReference type="Gene3D" id="1.25.10.10">
    <property type="entry name" value="Leucine-rich Repeat Variant"/>
    <property type="match status" value="1"/>
</dbReference>
<reference evidence="1 2" key="1">
    <citation type="journal article" date="2010" name="Nature">
        <title>The Ectocarpus genome and the independent evolution of multicellularity in brown algae.</title>
        <authorList>
            <person name="Cock J.M."/>
            <person name="Sterck L."/>
            <person name="Rouze P."/>
            <person name="Scornet D."/>
            <person name="Allen A.E."/>
            <person name="Amoutzias G."/>
            <person name="Anthouard V."/>
            <person name="Artiguenave F."/>
            <person name="Aury J.M."/>
            <person name="Badger J.H."/>
            <person name="Beszteri B."/>
            <person name="Billiau K."/>
            <person name="Bonnet E."/>
            <person name="Bothwell J.H."/>
            <person name="Bowler C."/>
            <person name="Boyen C."/>
            <person name="Brownlee C."/>
            <person name="Carrano C.J."/>
            <person name="Charrier B."/>
            <person name="Cho G.Y."/>
            <person name="Coelho S.M."/>
            <person name="Collen J."/>
            <person name="Corre E."/>
            <person name="Da Silva C."/>
            <person name="Delage L."/>
            <person name="Delaroque N."/>
            <person name="Dittami S.M."/>
            <person name="Doulbeau S."/>
            <person name="Elias M."/>
            <person name="Farnham G."/>
            <person name="Gachon C.M."/>
            <person name="Gschloessl B."/>
            <person name="Heesch S."/>
            <person name="Jabbari K."/>
            <person name="Jubin C."/>
            <person name="Kawai H."/>
            <person name="Kimura K."/>
            <person name="Kloareg B."/>
            <person name="Kupper F.C."/>
            <person name="Lang D."/>
            <person name="Le Bail A."/>
            <person name="Leblanc C."/>
            <person name="Lerouge P."/>
            <person name="Lohr M."/>
            <person name="Lopez P.J."/>
            <person name="Martens C."/>
            <person name="Maumus F."/>
            <person name="Michel G."/>
            <person name="Miranda-Saavedra D."/>
            <person name="Morales J."/>
            <person name="Moreau H."/>
            <person name="Motomura T."/>
            <person name="Nagasato C."/>
            <person name="Napoli C.A."/>
            <person name="Nelson D.R."/>
            <person name="Nyvall-Collen P."/>
            <person name="Peters A.F."/>
            <person name="Pommier C."/>
            <person name="Potin P."/>
            <person name="Poulain J."/>
            <person name="Quesneville H."/>
            <person name="Read B."/>
            <person name="Rensing S.A."/>
            <person name="Ritter A."/>
            <person name="Rousvoal S."/>
            <person name="Samanta M."/>
            <person name="Samson G."/>
            <person name="Schroeder D.C."/>
            <person name="Segurens B."/>
            <person name="Strittmatter M."/>
            <person name="Tonon T."/>
            <person name="Tregear J.W."/>
            <person name="Valentin K."/>
            <person name="von Dassow P."/>
            <person name="Yamagishi T."/>
            <person name="Van de Peer Y."/>
            <person name="Wincker P."/>
        </authorList>
    </citation>
    <scope>NUCLEOTIDE SEQUENCE [LARGE SCALE GENOMIC DNA]</scope>
    <source>
        <strain evidence="2">Ec32 / CCAP1310/4</strain>
    </source>
</reference>
<dbReference type="SUPFAM" id="SSF48371">
    <property type="entry name" value="ARM repeat"/>
    <property type="match status" value="1"/>
</dbReference>
<evidence type="ECO:0000313" key="1">
    <source>
        <dbReference type="EMBL" id="CBJ34247.1"/>
    </source>
</evidence>